<evidence type="ECO:0000256" key="2">
    <source>
        <dbReference type="ARBA" id="ARBA00022679"/>
    </source>
</evidence>
<keyword evidence="3" id="KW-0203">Cytokinin biosynthesis</keyword>
<accession>A0A022RTJ1</accession>
<comment type="similarity">
    <text evidence="1">Belongs to the IPP transferase family.</text>
</comment>
<dbReference type="GO" id="GO:0005739">
    <property type="term" value="C:mitochondrion"/>
    <property type="evidence" value="ECO:0000318"/>
    <property type="project" value="GO_Central"/>
</dbReference>
<dbReference type="GO" id="GO:0006400">
    <property type="term" value="P:tRNA modification"/>
    <property type="evidence" value="ECO:0000318"/>
    <property type="project" value="GO_Central"/>
</dbReference>
<keyword evidence="4" id="KW-0547">Nucleotide-binding</keyword>
<dbReference type="PANTHER" id="PTHR11088">
    <property type="entry name" value="TRNA DIMETHYLALLYLTRANSFERASE"/>
    <property type="match status" value="1"/>
</dbReference>
<evidence type="ECO:0000256" key="5">
    <source>
        <dbReference type="ARBA" id="ARBA00022840"/>
    </source>
</evidence>
<organism evidence="6 7">
    <name type="scientific">Erythranthe guttata</name>
    <name type="common">Yellow monkey flower</name>
    <name type="synonym">Mimulus guttatus</name>
    <dbReference type="NCBI Taxonomy" id="4155"/>
    <lineage>
        <taxon>Eukaryota</taxon>
        <taxon>Viridiplantae</taxon>
        <taxon>Streptophyta</taxon>
        <taxon>Embryophyta</taxon>
        <taxon>Tracheophyta</taxon>
        <taxon>Spermatophyta</taxon>
        <taxon>Magnoliopsida</taxon>
        <taxon>eudicotyledons</taxon>
        <taxon>Gunneridae</taxon>
        <taxon>Pentapetalae</taxon>
        <taxon>asterids</taxon>
        <taxon>lamiids</taxon>
        <taxon>Lamiales</taxon>
        <taxon>Phrymaceae</taxon>
        <taxon>Erythranthe</taxon>
    </lineage>
</organism>
<sequence>MRISFSACKPPQAAAPPLVNFPAGLINIMDKLILPRQRRKEKVVVVMGATGTGKSRLSIDLATRFGAEIINSDKMQVYRGLDVVTNKVTAAECRGVPHHLLGIADPDDDFTAADFVERASLAAEEITHRGRLPIIAGGSNSFVKALVSDDHYFRSRYECCFLWVDVSLPVLHYFVSKRVDRMVVAGLVDEARELFAGAGGDYSRGIAGPSGADLLERAVDQIKACTRNLVCCQLRNIARLEEHLERRIHRLNATEALLRHGGDADEAWERVVAGPGTAIVGRFLCDEPPTPPMSSSATVILGPTNSTAAVAAATR</sequence>
<protein>
    <recommendedName>
        <fullName evidence="8">Adenylate isopentenyltransferase</fullName>
    </recommendedName>
</protein>
<name>A0A022RTJ1_ERYGU</name>
<keyword evidence="2" id="KW-0808">Transferase</keyword>
<dbReference type="SUPFAM" id="SSF52540">
    <property type="entry name" value="P-loop containing nucleoside triphosphate hydrolases"/>
    <property type="match status" value="1"/>
</dbReference>
<keyword evidence="7" id="KW-1185">Reference proteome</keyword>
<evidence type="ECO:0000313" key="7">
    <source>
        <dbReference type="Proteomes" id="UP000030748"/>
    </source>
</evidence>
<evidence type="ECO:0008006" key="8">
    <source>
        <dbReference type="Google" id="ProtNLM"/>
    </source>
</evidence>
<gene>
    <name evidence="6" type="ORF">MIMGU_mgv1a020459mg</name>
</gene>
<dbReference type="Gene3D" id="3.40.50.300">
    <property type="entry name" value="P-loop containing nucleotide triphosphate hydrolases"/>
    <property type="match status" value="1"/>
</dbReference>
<dbReference type="eggNOG" id="KOG1384">
    <property type="taxonomic scope" value="Eukaryota"/>
</dbReference>
<reference evidence="6 7" key="1">
    <citation type="journal article" date="2013" name="Proc. Natl. Acad. Sci. U.S.A.">
        <title>Fine-scale variation in meiotic recombination in Mimulus inferred from population shotgun sequencing.</title>
        <authorList>
            <person name="Hellsten U."/>
            <person name="Wright K.M."/>
            <person name="Jenkins J."/>
            <person name="Shu S."/>
            <person name="Yuan Y."/>
            <person name="Wessler S.R."/>
            <person name="Schmutz J."/>
            <person name="Willis J.H."/>
            <person name="Rokhsar D.S."/>
        </authorList>
    </citation>
    <scope>NUCLEOTIDE SEQUENCE [LARGE SCALE GENOMIC DNA]</scope>
    <source>
        <strain evidence="7">cv. DUN x IM62</strain>
    </source>
</reference>
<proteinExistence type="inferred from homology"/>
<keyword evidence="5" id="KW-0067">ATP-binding</keyword>
<dbReference type="GO" id="GO:0009691">
    <property type="term" value="P:cytokinin biosynthetic process"/>
    <property type="evidence" value="ECO:0000318"/>
    <property type="project" value="GO_Central"/>
</dbReference>
<dbReference type="InterPro" id="IPR027417">
    <property type="entry name" value="P-loop_NTPase"/>
</dbReference>
<dbReference type="EMBL" id="KI630229">
    <property type="protein sequence ID" value="EYU43837.1"/>
    <property type="molecule type" value="Genomic_DNA"/>
</dbReference>
<evidence type="ECO:0000256" key="1">
    <source>
        <dbReference type="ARBA" id="ARBA00005842"/>
    </source>
</evidence>
<dbReference type="STRING" id="4155.A0A022RTJ1"/>
<dbReference type="AlphaFoldDB" id="A0A022RTJ1"/>
<dbReference type="Pfam" id="PF01715">
    <property type="entry name" value="IPPT"/>
    <property type="match status" value="1"/>
</dbReference>
<dbReference type="GO" id="GO:0052381">
    <property type="term" value="F:tRNA dimethylallyltransferase activity"/>
    <property type="evidence" value="ECO:0000318"/>
    <property type="project" value="GO_Central"/>
</dbReference>
<evidence type="ECO:0000256" key="4">
    <source>
        <dbReference type="ARBA" id="ARBA00022741"/>
    </source>
</evidence>
<dbReference type="PANTHER" id="PTHR11088:SF74">
    <property type="entry name" value="ADENYLATE ISOPENTENYLTRANSFERASE 5, CHLOROPLASTIC"/>
    <property type="match status" value="1"/>
</dbReference>
<dbReference type="Proteomes" id="UP000030748">
    <property type="component" value="Unassembled WGS sequence"/>
</dbReference>
<evidence type="ECO:0000313" key="6">
    <source>
        <dbReference type="EMBL" id="EYU43837.1"/>
    </source>
</evidence>
<dbReference type="InterPro" id="IPR039657">
    <property type="entry name" value="Dimethylallyltransferase"/>
</dbReference>
<evidence type="ECO:0000256" key="3">
    <source>
        <dbReference type="ARBA" id="ARBA00022712"/>
    </source>
</evidence>
<dbReference type="GO" id="GO:0005524">
    <property type="term" value="F:ATP binding"/>
    <property type="evidence" value="ECO:0007669"/>
    <property type="project" value="UniProtKB-KW"/>
</dbReference>
<dbReference type="FunFam" id="3.40.50.300:FF:000816">
    <property type="entry name" value="Adenylate isopentenyltransferase 5, chloroplastic"/>
    <property type="match status" value="1"/>
</dbReference>